<evidence type="ECO:0000256" key="1">
    <source>
        <dbReference type="SAM" id="SignalP"/>
    </source>
</evidence>
<feature type="chain" id="PRO_5043451082" evidence="1">
    <location>
        <begin position="24"/>
        <end position="64"/>
    </location>
</feature>
<name>A0AAV6X2X9_9LAMI</name>
<sequence length="64" mass="7457">MELVSIHSCLLLCFLYFFQISFPEFSFCSCFLELVIGKSFVLVGMQIGLDENMDLDLLMKFSRF</sequence>
<evidence type="ECO:0000313" key="2">
    <source>
        <dbReference type="EMBL" id="KAG8377516.1"/>
    </source>
</evidence>
<keyword evidence="1" id="KW-0732">Signal</keyword>
<comment type="caution">
    <text evidence="2">The sequence shown here is derived from an EMBL/GenBank/DDBJ whole genome shotgun (WGS) entry which is preliminary data.</text>
</comment>
<accession>A0AAV6X2X9</accession>
<feature type="signal peptide" evidence="1">
    <location>
        <begin position="1"/>
        <end position="23"/>
    </location>
</feature>
<gene>
    <name evidence="2" type="ORF">BUALT_Bualt08G0041100</name>
</gene>
<evidence type="ECO:0000313" key="3">
    <source>
        <dbReference type="Proteomes" id="UP000826271"/>
    </source>
</evidence>
<reference evidence="2" key="1">
    <citation type="submission" date="2019-10" db="EMBL/GenBank/DDBJ databases">
        <authorList>
            <person name="Zhang R."/>
            <person name="Pan Y."/>
            <person name="Wang J."/>
            <person name="Ma R."/>
            <person name="Yu S."/>
        </authorList>
    </citation>
    <scope>NUCLEOTIDE SEQUENCE</scope>
    <source>
        <strain evidence="2">LA-IB0</strain>
        <tissue evidence="2">Leaf</tissue>
    </source>
</reference>
<proteinExistence type="predicted"/>
<organism evidence="2 3">
    <name type="scientific">Buddleja alternifolia</name>
    <dbReference type="NCBI Taxonomy" id="168488"/>
    <lineage>
        <taxon>Eukaryota</taxon>
        <taxon>Viridiplantae</taxon>
        <taxon>Streptophyta</taxon>
        <taxon>Embryophyta</taxon>
        <taxon>Tracheophyta</taxon>
        <taxon>Spermatophyta</taxon>
        <taxon>Magnoliopsida</taxon>
        <taxon>eudicotyledons</taxon>
        <taxon>Gunneridae</taxon>
        <taxon>Pentapetalae</taxon>
        <taxon>asterids</taxon>
        <taxon>lamiids</taxon>
        <taxon>Lamiales</taxon>
        <taxon>Scrophulariaceae</taxon>
        <taxon>Buddlejeae</taxon>
        <taxon>Buddleja</taxon>
    </lineage>
</organism>
<protein>
    <submittedName>
        <fullName evidence="2">Uncharacterized protein</fullName>
    </submittedName>
</protein>
<dbReference type="Proteomes" id="UP000826271">
    <property type="component" value="Unassembled WGS sequence"/>
</dbReference>
<dbReference type="EMBL" id="WHWC01000008">
    <property type="protein sequence ID" value="KAG8377516.1"/>
    <property type="molecule type" value="Genomic_DNA"/>
</dbReference>
<keyword evidence="3" id="KW-1185">Reference proteome</keyword>
<dbReference type="AlphaFoldDB" id="A0AAV6X2X9"/>